<gene>
    <name evidence="2" type="ORF">CDV56_102833</name>
</gene>
<dbReference type="GeneID" id="38124807"/>
<proteinExistence type="predicted"/>
<dbReference type="EMBL" id="NKHU02000343">
    <property type="protein sequence ID" value="RHZ44270.1"/>
    <property type="molecule type" value="Genomic_DNA"/>
</dbReference>
<evidence type="ECO:0000313" key="3">
    <source>
        <dbReference type="Proteomes" id="UP000215305"/>
    </source>
</evidence>
<accession>A0A397G854</accession>
<organism evidence="2 3">
    <name type="scientific">Aspergillus thermomutatus</name>
    <name type="common">Neosartorya pseudofischeri</name>
    <dbReference type="NCBI Taxonomy" id="41047"/>
    <lineage>
        <taxon>Eukaryota</taxon>
        <taxon>Fungi</taxon>
        <taxon>Dikarya</taxon>
        <taxon>Ascomycota</taxon>
        <taxon>Pezizomycotina</taxon>
        <taxon>Eurotiomycetes</taxon>
        <taxon>Eurotiomycetidae</taxon>
        <taxon>Eurotiales</taxon>
        <taxon>Aspergillaceae</taxon>
        <taxon>Aspergillus</taxon>
        <taxon>Aspergillus subgen. Fumigati</taxon>
    </lineage>
</organism>
<reference evidence="2" key="1">
    <citation type="submission" date="2018-08" db="EMBL/GenBank/DDBJ databases">
        <title>Draft genome sequence of azole-resistant Aspergillus thermomutatus (Neosartorya pseudofischeri) strain HMR AF 39, isolated from a human nasal aspirate.</title>
        <authorList>
            <person name="Parent-Michaud M."/>
            <person name="Dufresne P.J."/>
            <person name="Fournier E."/>
            <person name="Martineau C."/>
            <person name="Moreira S."/>
            <person name="Perkins V."/>
            <person name="De Repentigny L."/>
            <person name="Dufresne S.F."/>
        </authorList>
    </citation>
    <scope>NUCLEOTIDE SEQUENCE [LARGE SCALE GENOMIC DNA]</scope>
    <source>
        <strain evidence="2">HMR AF 39</strain>
    </source>
</reference>
<feature type="compositionally biased region" description="Low complexity" evidence="1">
    <location>
        <begin position="14"/>
        <end position="30"/>
    </location>
</feature>
<keyword evidence="3" id="KW-1185">Reference proteome</keyword>
<name>A0A397G854_ASPTH</name>
<dbReference type="RefSeq" id="XP_026610232.1">
    <property type="nucleotide sequence ID" value="XM_026756452.1"/>
</dbReference>
<comment type="caution">
    <text evidence="2">The sequence shown here is derived from an EMBL/GenBank/DDBJ whole genome shotgun (WGS) entry which is preliminary data.</text>
</comment>
<protein>
    <submittedName>
        <fullName evidence="2">Uncharacterized protein</fullName>
    </submittedName>
</protein>
<evidence type="ECO:0000313" key="2">
    <source>
        <dbReference type="EMBL" id="RHZ44270.1"/>
    </source>
</evidence>
<dbReference type="Proteomes" id="UP000215305">
    <property type="component" value="Unassembled WGS sequence"/>
</dbReference>
<dbReference type="VEuPathDB" id="FungiDB:CDV56_102833"/>
<evidence type="ECO:0000256" key="1">
    <source>
        <dbReference type="SAM" id="MobiDB-lite"/>
    </source>
</evidence>
<feature type="region of interest" description="Disordered" evidence="1">
    <location>
        <begin position="1"/>
        <end position="79"/>
    </location>
</feature>
<sequence length="375" mass="41089">MAHQNSASVKEHSTSPVTTTVSTTATSVPAGPDQMRPVALRKGIPMSMKRVQESAPEVASQPDAKPSGHQNSASVDPAPPVATTVFTAATSESPATAPATLDTYTPLGTYSLNYDSTEWDDNRETPTTPVPFLDVCMTVVDSSRTHVLRIPELDKLADSLAARYQAKNGNLPTIKQYYTSWADPDANGDINVYIKLTSPELIAAAADGYNPAAPKYYDITITLDDYSQVNFPFIFISMRILISANDKRHWSPLQEMETAHLAPAPLVLKLASSAKGKIPKDIQAGANTLARLWVGFDAAKFQATSHDLLQQTMIFHISDTQRQNWARKVKPIEGTDPQSLPVELRSLLNPALIKWLQDKYIPAWICQRIGTLYNN</sequence>
<dbReference type="AlphaFoldDB" id="A0A397G854"/>